<evidence type="ECO:0000313" key="6">
    <source>
        <dbReference type="Proteomes" id="UP000431901"/>
    </source>
</evidence>
<dbReference type="AlphaFoldDB" id="A0A6I4WDB6"/>
<evidence type="ECO:0000259" key="4">
    <source>
        <dbReference type="Pfam" id="PF01494"/>
    </source>
</evidence>
<evidence type="ECO:0000256" key="1">
    <source>
        <dbReference type="ARBA" id="ARBA00001974"/>
    </source>
</evidence>
<proteinExistence type="predicted"/>
<dbReference type="PRINTS" id="PR00420">
    <property type="entry name" value="RNGMNOXGNASE"/>
</dbReference>
<sequence length="378" mass="39047">MGTDVDIDVIVVGAGPVGLLLAGGLRAAGARTLVLERRAAPMDESRASTLNARTMEVLAELGALSRLGGLPREPRGHFGGLPLDLGAVGGTPYPGQWKIPQTELEARFGAWLADLGVPVRRGAAAEALEQDATGVTVTASDGTVVRGSYVVGCDGVGSTVRALAGIAFPGRAASRELLRADVRGIDVRDRRFERLPAGLAIAATRDGVTRLMTHAFGTPARDREGPPDFAEFAATWERVTGEDVSGGEPLWCDAFGDASRLAERYRAGRVLLAGDAAHEQMPVGGQALNLGLQDAAALVPRLAAVVAGTAGDTVLDAYAAGRHAVGARVQRDVEAQTLLLLGGPEVTPVRTVLAELLERPPAAEFLAAGVSGVAEGVR</sequence>
<gene>
    <name evidence="5" type="ORF">GQ466_29845</name>
</gene>
<comment type="caution">
    <text evidence="5">The sequence shown here is derived from an EMBL/GenBank/DDBJ whole genome shotgun (WGS) entry which is preliminary data.</text>
</comment>
<dbReference type="InterPro" id="IPR050641">
    <property type="entry name" value="RIFMO-like"/>
</dbReference>
<dbReference type="GO" id="GO:0071949">
    <property type="term" value="F:FAD binding"/>
    <property type="evidence" value="ECO:0007669"/>
    <property type="project" value="InterPro"/>
</dbReference>
<comment type="cofactor">
    <cofactor evidence="1">
        <name>FAD</name>
        <dbReference type="ChEBI" id="CHEBI:57692"/>
    </cofactor>
</comment>
<dbReference type="InterPro" id="IPR036188">
    <property type="entry name" value="FAD/NAD-bd_sf"/>
</dbReference>
<dbReference type="EMBL" id="WUTW01000011">
    <property type="protein sequence ID" value="MXQ68227.1"/>
    <property type="molecule type" value="Genomic_DNA"/>
</dbReference>
<dbReference type="Pfam" id="PF01494">
    <property type="entry name" value="FAD_binding_3"/>
    <property type="match status" value="1"/>
</dbReference>
<dbReference type="OrthoDB" id="8670884at2"/>
<dbReference type="GO" id="GO:0016709">
    <property type="term" value="F:oxidoreductase activity, acting on paired donors, with incorporation or reduction of molecular oxygen, NAD(P)H as one donor, and incorporation of one atom of oxygen"/>
    <property type="evidence" value="ECO:0007669"/>
    <property type="project" value="UniProtKB-ARBA"/>
</dbReference>
<evidence type="ECO:0000256" key="2">
    <source>
        <dbReference type="ARBA" id="ARBA00022630"/>
    </source>
</evidence>
<dbReference type="Gene3D" id="3.30.70.2450">
    <property type="match status" value="1"/>
</dbReference>
<keyword evidence="6" id="KW-1185">Reference proteome</keyword>
<dbReference type="RefSeq" id="WP_161106414.1">
    <property type="nucleotide sequence ID" value="NZ_JBHLYI010000014.1"/>
</dbReference>
<organism evidence="5 6">
    <name type="scientific">Actinomadura rayongensis</name>
    <dbReference type="NCBI Taxonomy" id="1429076"/>
    <lineage>
        <taxon>Bacteria</taxon>
        <taxon>Bacillati</taxon>
        <taxon>Actinomycetota</taxon>
        <taxon>Actinomycetes</taxon>
        <taxon>Streptosporangiales</taxon>
        <taxon>Thermomonosporaceae</taxon>
        <taxon>Actinomadura</taxon>
    </lineage>
</organism>
<reference evidence="5 6" key="1">
    <citation type="submission" date="2019-12" db="EMBL/GenBank/DDBJ databases">
        <title>Nocardia macrotermitis sp. nov. and Nocardia aurantia sp. nov., isolated from the gut of the fungus growing-termite Macrotermes natalensis.</title>
        <authorList>
            <person name="Christine B."/>
            <person name="Rene B."/>
        </authorList>
    </citation>
    <scope>NUCLEOTIDE SEQUENCE [LARGE SCALE GENOMIC DNA]</scope>
    <source>
        <strain evidence="5 6">DSM 102126</strain>
    </source>
</reference>
<dbReference type="Proteomes" id="UP000431901">
    <property type="component" value="Unassembled WGS sequence"/>
</dbReference>
<name>A0A6I4WDB6_9ACTN</name>
<dbReference type="SUPFAM" id="SSF51905">
    <property type="entry name" value="FAD/NAD(P)-binding domain"/>
    <property type="match status" value="1"/>
</dbReference>
<dbReference type="InterPro" id="IPR002938">
    <property type="entry name" value="FAD-bd"/>
</dbReference>
<protein>
    <submittedName>
        <fullName evidence="5">Oxidoreductase</fullName>
    </submittedName>
</protein>
<keyword evidence="2" id="KW-0285">Flavoprotein</keyword>
<dbReference type="PANTHER" id="PTHR43004:SF19">
    <property type="entry name" value="BINDING MONOOXYGENASE, PUTATIVE (JCVI)-RELATED"/>
    <property type="match status" value="1"/>
</dbReference>
<evidence type="ECO:0000256" key="3">
    <source>
        <dbReference type="ARBA" id="ARBA00022827"/>
    </source>
</evidence>
<dbReference type="PANTHER" id="PTHR43004">
    <property type="entry name" value="TRK SYSTEM POTASSIUM UPTAKE PROTEIN"/>
    <property type="match status" value="1"/>
</dbReference>
<dbReference type="Gene3D" id="3.50.50.60">
    <property type="entry name" value="FAD/NAD(P)-binding domain"/>
    <property type="match status" value="1"/>
</dbReference>
<keyword evidence="3" id="KW-0274">FAD</keyword>
<feature type="domain" description="FAD-binding" evidence="4">
    <location>
        <begin position="7"/>
        <end position="330"/>
    </location>
</feature>
<accession>A0A6I4WDB6</accession>
<evidence type="ECO:0000313" key="5">
    <source>
        <dbReference type="EMBL" id="MXQ68227.1"/>
    </source>
</evidence>